<dbReference type="InterPro" id="IPR051177">
    <property type="entry name" value="CIK-Related_Protein"/>
</dbReference>
<dbReference type="Gene3D" id="3.30.200.20">
    <property type="entry name" value="Phosphorylase Kinase, domain 1"/>
    <property type="match status" value="1"/>
</dbReference>
<organism evidence="10 11">
    <name type="scientific">Mola mola</name>
    <name type="common">Ocean sunfish</name>
    <name type="synonym">Tetraodon mola</name>
    <dbReference type="NCBI Taxonomy" id="94237"/>
    <lineage>
        <taxon>Eukaryota</taxon>
        <taxon>Metazoa</taxon>
        <taxon>Chordata</taxon>
        <taxon>Craniata</taxon>
        <taxon>Vertebrata</taxon>
        <taxon>Euteleostomi</taxon>
        <taxon>Actinopterygii</taxon>
        <taxon>Neopterygii</taxon>
        <taxon>Teleostei</taxon>
        <taxon>Neoteleostei</taxon>
        <taxon>Acanthomorphata</taxon>
        <taxon>Eupercaria</taxon>
        <taxon>Tetraodontiformes</taxon>
        <taxon>Molidae</taxon>
        <taxon>Mola</taxon>
    </lineage>
</organism>
<dbReference type="PANTHER" id="PTHR12984">
    <property type="entry name" value="SCY1-RELATED S/T PROTEIN KINASE-LIKE"/>
    <property type="match status" value="1"/>
</dbReference>
<dbReference type="Ensembl" id="ENSMMOT00000003775.1">
    <property type="protein sequence ID" value="ENSMMOP00000003707.1"/>
    <property type="gene ID" value="ENSMMOG00000002952.1"/>
</dbReference>
<feature type="region of interest" description="Disordered" evidence="8">
    <location>
        <begin position="769"/>
        <end position="800"/>
    </location>
</feature>
<sequence length="849" mass="93235">MWSFFARDPIKDFAYEILPDTQEKSGIWTLHRGKRKTNGEPVSVFVYEIAQGTELQTQLAKAAFKRMKTLRHPNILAYVDGLETEKSLYLVTEQVTPLAVHLKAQAEKGGAGDLEVSWGLHQIVKALSFLVNDCHLLHNNLGVWSVFVDRAGEWKLGALDHVAPEQGDPSGVSLPAPKAVYPDMEKYDPPETTSSGAEKWAGEVWRLGCLIWEVFNGPLPRTSSLRSLGKIPKTLVSHYCELVGANPRARPNPARFLQNCRAPGGFLSNSFVESNLFLEEIQIKESAEKQQFFQDLSDHLDSFPENFCKHKVLPQLLTAFEFGNAGAVVLTPLFKVGKFLSAEEYQQKIIPVIVKMFSSTDRAMRIRLLQQMEQFIQYLNEAAVNSQIFPHVVHGFTDTNPAIREQTVKSMLLLAPKLNETNLNQELMRQFARLQSRDDQGPIRCNTTVCLGKIASYLNAGTRQRVLISAFSRATKDPFPASRSAGVLGFAATHNYYSVTEIAARILPTLCAVTVDPDKSVRDQAFKAIKSFLSKLETVSEDPTKLADIEKDVASCAQPAGASSSWAGWAVTGMSSITSKLIRNAPGTDAAAAEGGGPTKDTKDTSTTSETSEAAQSQSLEVTDNDDEPIGDRWDDDEDWGSLEEPERTRTETDDWNADWSGMTSSKKKASEGVGRSSAAAVKKQSSDWSSSGWDADDSWSNDKEGQGQSSAGEDGWGNDWGEEGTDTTLTNTTLPLPEGVRLASDYNWDNQSAATGAGQNDLFASLSQRNAPSTAANTGWGAEAAGDWGAEESWESVDENQGSYAQIFSLKAELSKKKREERRKELEAKRAERKAAKGPLKLGARKLD</sequence>
<evidence type="ECO:0000313" key="11">
    <source>
        <dbReference type="Proteomes" id="UP000261620"/>
    </source>
</evidence>
<keyword evidence="1" id="KW-0677">Repeat</keyword>
<feature type="domain" description="Protein kinase" evidence="9">
    <location>
        <begin position="16"/>
        <end position="313"/>
    </location>
</feature>
<comment type="similarity">
    <text evidence="3">Belongs to the protein kinase superfamily.</text>
</comment>
<dbReference type="FunFam" id="1.25.10.10:FF:000108">
    <property type="entry name" value="N-terminal kinase-like protein isoform X1"/>
    <property type="match status" value="1"/>
</dbReference>
<evidence type="ECO:0000256" key="4">
    <source>
        <dbReference type="ARBA" id="ARBA00040972"/>
    </source>
</evidence>
<dbReference type="Proteomes" id="UP000261620">
    <property type="component" value="Unplaced"/>
</dbReference>
<dbReference type="AlphaFoldDB" id="A0A3Q3VXH3"/>
<evidence type="ECO:0000256" key="7">
    <source>
        <dbReference type="PROSITE-ProRule" id="PRU00103"/>
    </source>
</evidence>
<feature type="compositionally biased region" description="Low complexity" evidence="8">
    <location>
        <begin position="605"/>
        <end position="619"/>
    </location>
</feature>
<evidence type="ECO:0000256" key="3">
    <source>
        <dbReference type="ARBA" id="ARBA00038349"/>
    </source>
</evidence>
<evidence type="ECO:0000313" key="10">
    <source>
        <dbReference type="Ensembl" id="ENSMMOP00000003707.1"/>
    </source>
</evidence>
<evidence type="ECO:0000256" key="6">
    <source>
        <dbReference type="ARBA" id="ARBA00056114"/>
    </source>
</evidence>
<feature type="repeat" description="HEAT" evidence="7">
    <location>
        <begin position="388"/>
        <end position="426"/>
    </location>
</feature>
<dbReference type="SUPFAM" id="SSF56112">
    <property type="entry name" value="Protein kinase-like (PK-like)"/>
    <property type="match status" value="1"/>
</dbReference>
<keyword evidence="11" id="KW-1185">Reference proteome</keyword>
<name>A0A3Q3VXH3_MOLML</name>
<dbReference type="STRING" id="94237.ENSMMOP00000003707"/>
<dbReference type="SUPFAM" id="SSF48371">
    <property type="entry name" value="ARM repeat"/>
    <property type="match status" value="1"/>
</dbReference>
<feature type="compositionally biased region" description="Low complexity" evidence="8">
    <location>
        <begin position="727"/>
        <end position="737"/>
    </location>
</feature>
<feature type="compositionally biased region" description="Low complexity" evidence="8">
    <location>
        <begin position="780"/>
        <end position="789"/>
    </location>
</feature>
<reference evidence="10" key="1">
    <citation type="submission" date="2025-08" db="UniProtKB">
        <authorList>
            <consortium name="Ensembl"/>
        </authorList>
    </citation>
    <scope>IDENTIFICATION</scope>
</reference>
<evidence type="ECO:0000259" key="9">
    <source>
        <dbReference type="PROSITE" id="PS50011"/>
    </source>
</evidence>
<dbReference type="PROSITE" id="PS50011">
    <property type="entry name" value="PROTEIN_KINASE_DOM"/>
    <property type="match status" value="1"/>
</dbReference>
<protein>
    <recommendedName>
        <fullName evidence="4">N-terminal kinase-like protein</fullName>
    </recommendedName>
    <alternativeName>
        <fullName evidence="5">SCY1-like protein 1</fullName>
    </alternativeName>
</protein>
<dbReference type="InterPro" id="IPR011989">
    <property type="entry name" value="ARM-like"/>
</dbReference>
<proteinExistence type="inferred from homology"/>
<dbReference type="Pfam" id="PF00069">
    <property type="entry name" value="Pkinase"/>
    <property type="match status" value="1"/>
</dbReference>
<feature type="compositionally biased region" description="Basic and acidic residues" evidence="8">
    <location>
        <begin position="823"/>
        <end position="836"/>
    </location>
</feature>
<dbReference type="GO" id="GO:0004672">
    <property type="term" value="F:protein kinase activity"/>
    <property type="evidence" value="ECO:0007669"/>
    <property type="project" value="InterPro"/>
</dbReference>
<dbReference type="PROSITE" id="PS50077">
    <property type="entry name" value="HEAT_REPEAT"/>
    <property type="match status" value="1"/>
</dbReference>
<feature type="compositionally biased region" description="Acidic residues" evidence="8">
    <location>
        <begin position="790"/>
        <end position="799"/>
    </location>
</feature>
<dbReference type="InterPro" id="IPR021133">
    <property type="entry name" value="HEAT_type_2"/>
</dbReference>
<keyword evidence="2" id="KW-0175">Coiled coil</keyword>
<dbReference type="Gene3D" id="1.10.510.10">
    <property type="entry name" value="Transferase(Phosphotransferase) domain 1"/>
    <property type="match status" value="1"/>
</dbReference>
<dbReference type="InterPro" id="IPR016024">
    <property type="entry name" value="ARM-type_fold"/>
</dbReference>
<reference evidence="10" key="2">
    <citation type="submission" date="2025-09" db="UniProtKB">
        <authorList>
            <consortium name="Ensembl"/>
        </authorList>
    </citation>
    <scope>IDENTIFICATION</scope>
</reference>
<evidence type="ECO:0000256" key="2">
    <source>
        <dbReference type="ARBA" id="ARBA00023054"/>
    </source>
</evidence>
<dbReference type="InterPro" id="IPR011009">
    <property type="entry name" value="Kinase-like_dom_sf"/>
</dbReference>
<feature type="region of interest" description="Disordered" evidence="8">
    <location>
        <begin position="587"/>
        <end position="737"/>
    </location>
</feature>
<dbReference type="GO" id="GO:0005524">
    <property type="term" value="F:ATP binding"/>
    <property type="evidence" value="ECO:0007669"/>
    <property type="project" value="InterPro"/>
</dbReference>
<feature type="region of interest" description="Disordered" evidence="8">
    <location>
        <begin position="818"/>
        <end position="849"/>
    </location>
</feature>
<evidence type="ECO:0000256" key="5">
    <source>
        <dbReference type="ARBA" id="ARBA00042347"/>
    </source>
</evidence>
<feature type="compositionally biased region" description="Acidic residues" evidence="8">
    <location>
        <begin position="623"/>
        <end position="644"/>
    </location>
</feature>
<dbReference type="Gene3D" id="1.25.10.10">
    <property type="entry name" value="Leucine-rich Repeat Variant"/>
    <property type="match status" value="1"/>
</dbReference>
<evidence type="ECO:0000256" key="8">
    <source>
        <dbReference type="SAM" id="MobiDB-lite"/>
    </source>
</evidence>
<accession>A0A3Q3VXH3</accession>
<dbReference type="PANTHER" id="PTHR12984:SF3">
    <property type="entry name" value="N-TERMINAL KINASE-LIKE PROTEIN"/>
    <property type="match status" value="1"/>
</dbReference>
<dbReference type="InterPro" id="IPR000719">
    <property type="entry name" value="Prot_kinase_dom"/>
</dbReference>
<feature type="compositionally biased region" description="Polar residues" evidence="8">
    <location>
        <begin position="769"/>
        <end position="778"/>
    </location>
</feature>
<comment type="function">
    <text evidence="6">Regulates COPI-mediated retrograde protein traffic at the interface between the Golgi apparatus and the endoplasmic reticulum. Involved in the maintenance of the Golgi apparatus morphology.</text>
</comment>
<evidence type="ECO:0000256" key="1">
    <source>
        <dbReference type="ARBA" id="ARBA00022737"/>
    </source>
</evidence>